<dbReference type="PROSITE" id="PS51745">
    <property type="entry name" value="PB1"/>
    <property type="match status" value="1"/>
</dbReference>
<dbReference type="Proteomes" id="UP001174677">
    <property type="component" value="Chromosome 2"/>
</dbReference>
<dbReference type="InterPro" id="IPR033389">
    <property type="entry name" value="AUX/IAA_dom"/>
</dbReference>
<feature type="region of interest" description="Disordered" evidence="10">
    <location>
        <begin position="705"/>
        <end position="724"/>
    </location>
</feature>
<evidence type="ECO:0000313" key="13">
    <source>
        <dbReference type="EMBL" id="KAJ9186476.1"/>
    </source>
</evidence>
<keyword evidence="6 9" id="KW-0804">Transcription</keyword>
<dbReference type="InterPro" id="IPR015300">
    <property type="entry name" value="DNA-bd_pseudobarrel_sf"/>
</dbReference>
<dbReference type="SUPFAM" id="SSF101936">
    <property type="entry name" value="DNA-binding pseudobarrel domain"/>
    <property type="match status" value="1"/>
</dbReference>
<dbReference type="Pfam" id="PF02362">
    <property type="entry name" value="B3"/>
    <property type="match status" value="1"/>
</dbReference>
<dbReference type="InterPro" id="IPR010525">
    <property type="entry name" value="ARF_dom"/>
</dbReference>
<dbReference type="SUPFAM" id="SSF54277">
    <property type="entry name" value="CAD &amp; PB1 domains"/>
    <property type="match status" value="1"/>
</dbReference>
<dbReference type="InterPro" id="IPR003340">
    <property type="entry name" value="B3_DNA-bd"/>
</dbReference>
<comment type="subcellular location">
    <subcellularLocation>
        <location evidence="1 9">Nucleus</location>
    </subcellularLocation>
</comment>
<proteinExistence type="inferred from homology"/>
<evidence type="ECO:0000256" key="9">
    <source>
        <dbReference type="RuleBase" id="RU004561"/>
    </source>
</evidence>
<keyword evidence="14" id="KW-1185">Reference proteome</keyword>
<dbReference type="InterPro" id="IPR044835">
    <property type="entry name" value="ARF_plant"/>
</dbReference>
<evidence type="ECO:0000256" key="5">
    <source>
        <dbReference type="ARBA" id="ARBA00023125"/>
    </source>
</evidence>
<dbReference type="InterPro" id="IPR053793">
    <property type="entry name" value="PB1-like"/>
</dbReference>
<comment type="subunit">
    <text evidence="3 9">Homodimers and heterodimers.</text>
</comment>
<evidence type="ECO:0000259" key="11">
    <source>
        <dbReference type="PROSITE" id="PS50863"/>
    </source>
</evidence>
<evidence type="ECO:0000313" key="14">
    <source>
        <dbReference type="Proteomes" id="UP001174677"/>
    </source>
</evidence>
<dbReference type="PROSITE" id="PS50863">
    <property type="entry name" value="B3"/>
    <property type="match status" value="1"/>
</dbReference>
<dbReference type="PANTHER" id="PTHR31384">
    <property type="entry name" value="AUXIN RESPONSE FACTOR 4-RELATED"/>
    <property type="match status" value="1"/>
</dbReference>
<evidence type="ECO:0000256" key="3">
    <source>
        <dbReference type="ARBA" id="ARBA00011726"/>
    </source>
</evidence>
<feature type="domain" description="TF-B3" evidence="11">
    <location>
        <begin position="156"/>
        <end position="258"/>
    </location>
</feature>
<accession>A0ABQ9N2B5</accession>
<keyword evidence="8 9" id="KW-0927">Auxin signaling pathway</keyword>
<dbReference type="EMBL" id="JARPOI010000002">
    <property type="protein sequence ID" value="KAJ9186476.1"/>
    <property type="molecule type" value="Genomic_DNA"/>
</dbReference>
<dbReference type="PANTHER" id="PTHR31384:SF10">
    <property type="entry name" value="AUXIN RESPONSE FACTOR 5"/>
    <property type="match status" value="1"/>
</dbReference>
<gene>
    <name evidence="13" type="ORF">P3X46_002045</name>
</gene>
<comment type="function">
    <text evidence="9">Auxin response factors (ARFs) are transcriptional factors that bind specifically to the DNA sequence 5'-TGTCTC-3' found in the auxin-responsive promoter elements (AuxREs).</text>
</comment>
<evidence type="ECO:0000256" key="10">
    <source>
        <dbReference type="SAM" id="MobiDB-lite"/>
    </source>
</evidence>
<organism evidence="13 14">
    <name type="scientific">Hevea brasiliensis</name>
    <name type="common">Para rubber tree</name>
    <name type="synonym">Siphonia brasiliensis</name>
    <dbReference type="NCBI Taxonomy" id="3981"/>
    <lineage>
        <taxon>Eukaryota</taxon>
        <taxon>Viridiplantae</taxon>
        <taxon>Streptophyta</taxon>
        <taxon>Embryophyta</taxon>
        <taxon>Tracheophyta</taxon>
        <taxon>Spermatophyta</taxon>
        <taxon>Magnoliopsida</taxon>
        <taxon>eudicotyledons</taxon>
        <taxon>Gunneridae</taxon>
        <taxon>Pentapetalae</taxon>
        <taxon>rosids</taxon>
        <taxon>fabids</taxon>
        <taxon>Malpighiales</taxon>
        <taxon>Euphorbiaceae</taxon>
        <taxon>Crotonoideae</taxon>
        <taxon>Micrandreae</taxon>
        <taxon>Hevea</taxon>
    </lineage>
</organism>
<dbReference type="Gene3D" id="2.40.330.10">
    <property type="entry name" value="DNA-binding pseudobarrel domain"/>
    <property type="match status" value="1"/>
</dbReference>
<keyword evidence="4 9" id="KW-0805">Transcription regulation</keyword>
<evidence type="ECO:0000256" key="1">
    <source>
        <dbReference type="ARBA" id="ARBA00004123"/>
    </source>
</evidence>
<name>A0ABQ9N2B5_HEVBR</name>
<comment type="caution">
    <text evidence="13">The sequence shown here is derived from an EMBL/GenBank/DDBJ whole genome shotgun (WGS) entry which is preliminary data.</text>
</comment>
<evidence type="ECO:0000256" key="2">
    <source>
        <dbReference type="ARBA" id="ARBA00007853"/>
    </source>
</evidence>
<protein>
    <recommendedName>
        <fullName evidence="9">Auxin response factor</fullName>
    </recommendedName>
</protein>
<sequence length="948" mass="104760">MHFKEKHMMMGSVEEKIKTAGLVGGVQTNLLEEMKLLKEIQDHSGTRKSINSELWYACAGPLVSLPQVGSLVYYFPQGHSEQVAVSTKRTATSQIPNYPNLPSQLLCQVHNVALHADKDTDEIYAQMSLQPVNSEKDVFPIPDFGLKPNKHPSEFFCKTLTASDTSTHGGFSVPRRAAEKLFPPLDYTMQPPTQELVVRDLHDSTWTFRHIYRGQPKRHLLTTGWSVFVGSKRLKAGDSVLFIRDEKSQLLVGVRRANRQQTTLPSSVLSADSMHIGVLAAAAHAAANRSPFTIFYNPRACPSEFVIPLAKYRKSVYGTQVSVGMRFGMMFETEESGKRRYMGTIVGISDFDPLRWPGSKWRNLQVEWDEPGCSDKQNRVSSWEIETPESLFIFPSLTSGLKRPLHSGFIGGETEWGNLIKRPLVWLPGNGNGNFSYSSIPNLSSERLFKMLMKPQEVNHQICESAQQEVSAAKVPSLDDVKTMQGIVNQMPQLNQSVVMSVGNQNYSQFCSNRSDVPGELHPPCDVENQTSDGVSIERLKSELDHSTDQLSHVTSIGECNEEKSSSSPTNLQNYNNQLQFQNQNQAQLHAQSSLWPAQPLLEPPVLHPQHIIMLQADSNTLNGSLPFLDTDYEWISNPSSCTPLPGVFGSPGSLSIFGLQEQSAILSDAINPSIPLMNQDLWDQQLSNLRYLSPASQLIPSAQQEPCSLNSRGGKDLSDESNNQSGIYGSLNIDVGNGGSAVIGPSVSNAILDEFCTSKVHDFQNPSDCLVANFSSSQDLQSQITSASLADSQAFSQQDFPDSSGGTSSSNVDFEKGNYMQNNSWQQVAPRVRTYTKVQKAGSVGRSIDVSSFKNYEELCSAIECMFGLEGLLNNPRESGWKLVYVDYENDVLLIGDDPWEEFVGCVRCIRILSPSEVQQMSEEGMKLLNNANIQGLASSITEGSRA</sequence>
<dbReference type="Pfam" id="PF06507">
    <property type="entry name" value="ARF_AD"/>
    <property type="match status" value="1"/>
</dbReference>
<evidence type="ECO:0000256" key="6">
    <source>
        <dbReference type="ARBA" id="ARBA00023163"/>
    </source>
</evidence>
<keyword evidence="5 9" id="KW-0238">DNA-binding</keyword>
<reference evidence="13" key="1">
    <citation type="journal article" date="2023" name="Plant Biotechnol. J.">
        <title>Chromosome-level wild Hevea brasiliensis genome provides new tools for genomic-assisted breeding and valuable loci to elevate rubber yield.</title>
        <authorList>
            <person name="Cheng H."/>
            <person name="Song X."/>
            <person name="Hu Y."/>
            <person name="Wu T."/>
            <person name="Yang Q."/>
            <person name="An Z."/>
            <person name="Feng S."/>
            <person name="Deng Z."/>
            <person name="Wu W."/>
            <person name="Zeng X."/>
            <person name="Tu M."/>
            <person name="Wang X."/>
            <person name="Huang H."/>
        </authorList>
    </citation>
    <scope>NUCLEOTIDE SEQUENCE</scope>
    <source>
        <strain evidence="13">MT/VB/25A 57/8</strain>
    </source>
</reference>
<dbReference type="CDD" id="cd10017">
    <property type="entry name" value="B3_DNA"/>
    <property type="match status" value="1"/>
</dbReference>
<comment type="similarity">
    <text evidence="2 9">Belongs to the ARF family.</text>
</comment>
<dbReference type="Pfam" id="PF02309">
    <property type="entry name" value="AUX_IAA"/>
    <property type="match status" value="1"/>
</dbReference>
<dbReference type="SMART" id="SM01019">
    <property type="entry name" value="B3"/>
    <property type="match status" value="1"/>
</dbReference>
<evidence type="ECO:0000256" key="7">
    <source>
        <dbReference type="ARBA" id="ARBA00023242"/>
    </source>
</evidence>
<evidence type="ECO:0000256" key="4">
    <source>
        <dbReference type="ARBA" id="ARBA00023015"/>
    </source>
</evidence>
<feature type="domain" description="PB1" evidence="12">
    <location>
        <begin position="834"/>
        <end position="918"/>
    </location>
</feature>
<dbReference type="Gene3D" id="2.30.30.1040">
    <property type="match status" value="1"/>
</dbReference>
<evidence type="ECO:0000256" key="8">
    <source>
        <dbReference type="ARBA" id="ARBA00023294"/>
    </source>
</evidence>
<dbReference type="Gene3D" id="3.10.20.90">
    <property type="entry name" value="Phosphatidylinositol 3-kinase Catalytic Subunit, Chain A, domain 1"/>
    <property type="match status" value="1"/>
</dbReference>
<evidence type="ECO:0000259" key="12">
    <source>
        <dbReference type="PROSITE" id="PS51745"/>
    </source>
</evidence>
<keyword evidence="7 9" id="KW-0539">Nucleus</keyword>